<name>A0A602YVR9_SALET</name>
<keyword evidence="1" id="KW-0472">Membrane</keyword>
<keyword evidence="1" id="KW-1133">Transmembrane helix</keyword>
<keyword evidence="1" id="KW-0812">Transmembrane</keyword>
<dbReference type="AlphaFoldDB" id="A0A602YVR9"/>
<dbReference type="EMBL" id="AAKOBS010000002">
    <property type="protein sequence ID" value="ECT8495260.1"/>
    <property type="molecule type" value="Genomic_DNA"/>
</dbReference>
<feature type="transmembrane region" description="Helical" evidence="1">
    <location>
        <begin position="39"/>
        <end position="61"/>
    </location>
</feature>
<sequence length="65" mass="7594">MKIMAYMSVLMVLTPAFTLCVISFAVWRNAFRYVGYTYVFRTSLVLLIMLWAGYAAAWAFVRWVL</sequence>
<organism evidence="2">
    <name type="scientific">Salmonella enterica subsp. enterica serovar Pensacola</name>
    <dbReference type="NCBI Taxonomy" id="34042"/>
    <lineage>
        <taxon>Bacteria</taxon>
        <taxon>Pseudomonadati</taxon>
        <taxon>Pseudomonadota</taxon>
        <taxon>Gammaproteobacteria</taxon>
        <taxon>Enterobacterales</taxon>
        <taxon>Enterobacteriaceae</taxon>
        <taxon>Salmonella</taxon>
    </lineage>
</organism>
<dbReference type="Proteomes" id="UP000839894">
    <property type="component" value="Unassembled WGS sequence"/>
</dbReference>
<protein>
    <submittedName>
        <fullName evidence="2">Uncharacterized protein</fullName>
    </submittedName>
</protein>
<reference evidence="2" key="1">
    <citation type="submission" date="2018-07" db="EMBL/GenBank/DDBJ databases">
        <authorList>
            <consortium name="PulseNet: The National Subtyping Network for Foodborne Disease Surveillance"/>
            <person name="Tarr C.L."/>
            <person name="Trees E."/>
            <person name="Katz L.S."/>
            <person name="Carleton-Romer H.A."/>
            <person name="Stroika S."/>
            <person name="Kucerova Z."/>
            <person name="Roache K.F."/>
            <person name="Sabol A.L."/>
            <person name="Besser J."/>
            <person name="Gerner-Smidt P."/>
        </authorList>
    </citation>
    <scope>NUCLEOTIDE SEQUENCE [LARGE SCALE GENOMIC DNA]</scope>
    <source>
        <strain evidence="2">PNUSAS006183</strain>
    </source>
</reference>
<evidence type="ECO:0000256" key="1">
    <source>
        <dbReference type="SAM" id="Phobius"/>
    </source>
</evidence>
<proteinExistence type="predicted"/>
<evidence type="ECO:0000313" key="2">
    <source>
        <dbReference type="EMBL" id="ECT8495260.1"/>
    </source>
</evidence>
<accession>A0A602YVR9</accession>
<feature type="transmembrane region" description="Helical" evidence="1">
    <location>
        <begin position="6"/>
        <end position="27"/>
    </location>
</feature>
<comment type="caution">
    <text evidence="2">The sequence shown here is derived from an EMBL/GenBank/DDBJ whole genome shotgun (WGS) entry which is preliminary data.</text>
</comment>
<gene>
    <name evidence="2" type="ORF">BWQ27_03325</name>
</gene>